<dbReference type="RefSeq" id="WP_129119121.1">
    <property type="nucleotide sequence ID" value="NZ_BSUI01000016.1"/>
</dbReference>
<accession>A0AAJ5F5L9</accession>
<evidence type="ECO:0000313" key="1">
    <source>
        <dbReference type="EMBL" id="MBB5294038.1"/>
    </source>
</evidence>
<evidence type="ECO:0000313" key="3">
    <source>
        <dbReference type="Proteomes" id="UP000308000"/>
    </source>
</evidence>
<dbReference type="EMBL" id="JACHFV010000003">
    <property type="protein sequence ID" value="MBB5294038.1"/>
    <property type="molecule type" value="Genomic_DNA"/>
</dbReference>
<keyword evidence="4" id="KW-1185">Reference proteome</keyword>
<proteinExistence type="predicted"/>
<reference evidence="1 4" key="2">
    <citation type="submission" date="2020-08" db="EMBL/GenBank/DDBJ databases">
        <title>Genomic Encyclopedia of Type Strains, Phase IV (KMG-IV): sequencing the most valuable type-strain genomes for metagenomic binning, comparative biology and taxonomic classification.</title>
        <authorList>
            <person name="Goeker M."/>
        </authorList>
    </citation>
    <scope>NUCLEOTIDE SEQUENCE [LARGE SCALE GENOMIC DNA]</scope>
    <source>
        <strain evidence="1 4">DSM 105434</strain>
    </source>
</reference>
<evidence type="ECO:0000313" key="2">
    <source>
        <dbReference type="EMBL" id="TLK28090.1"/>
    </source>
</evidence>
<sequence length="157" mass="17297">MSSVIERLVYARWGGQPAELAEVDRTLNRVARRQGWTFAKVPGLDSCASYRAHEWQGRYGEVIGWTLLTLTIAAVSSQRPVWGLPPEFHLISSGPLHDALSADGSLVLPDADWLLAPLSDSDRAALRASGAGNGWEAYNLNSWKPSIRAEALFTHWD</sequence>
<gene>
    <name evidence="2" type="ORF">FCS05_09255</name>
    <name evidence="1" type="ORF">HNQ10_000852</name>
</gene>
<organism evidence="2 3">
    <name type="scientific">Deinococcus metallilatus</name>
    <dbReference type="NCBI Taxonomy" id="1211322"/>
    <lineage>
        <taxon>Bacteria</taxon>
        <taxon>Thermotogati</taxon>
        <taxon>Deinococcota</taxon>
        <taxon>Deinococci</taxon>
        <taxon>Deinococcales</taxon>
        <taxon>Deinococcaceae</taxon>
        <taxon>Deinococcus</taxon>
    </lineage>
</organism>
<evidence type="ECO:0000313" key="4">
    <source>
        <dbReference type="Proteomes" id="UP000536909"/>
    </source>
</evidence>
<reference evidence="2 3" key="1">
    <citation type="submission" date="2019-04" db="EMBL/GenBank/DDBJ databases">
        <title>Deinococcus metalilatus MA1002 mutant No.5.</title>
        <authorList>
            <person name="Park W."/>
            <person name="Park C."/>
        </authorList>
    </citation>
    <scope>NUCLEOTIDE SEQUENCE [LARGE SCALE GENOMIC DNA]</scope>
    <source>
        <strain evidence="2 3">MA1002-m5</strain>
    </source>
</reference>
<dbReference type="AlphaFoldDB" id="A0AAJ5F5L9"/>
<dbReference type="EMBL" id="VBRC01000005">
    <property type="protein sequence ID" value="TLK28090.1"/>
    <property type="molecule type" value="Genomic_DNA"/>
</dbReference>
<comment type="caution">
    <text evidence="2">The sequence shown here is derived from an EMBL/GenBank/DDBJ whole genome shotgun (WGS) entry which is preliminary data.</text>
</comment>
<dbReference type="Proteomes" id="UP000536909">
    <property type="component" value="Unassembled WGS sequence"/>
</dbReference>
<protein>
    <submittedName>
        <fullName evidence="2">Uncharacterized protein</fullName>
    </submittedName>
</protein>
<name>A0AAJ5F5L9_9DEIO</name>
<dbReference type="Proteomes" id="UP000308000">
    <property type="component" value="Unassembled WGS sequence"/>
</dbReference>